<protein>
    <submittedName>
        <fullName evidence="4">Spore germination protein</fullName>
    </submittedName>
</protein>
<dbReference type="OrthoDB" id="9772630at2"/>
<reference evidence="5" key="1">
    <citation type="submission" date="2016-10" db="EMBL/GenBank/DDBJ databases">
        <authorList>
            <person name="Varghese N."/>
            <person name="Submissions S."/>
        </authorList>
    </citation>
    <scope>NUCLEOTIDE SEQUENCE [LARGE SCALE GENOMIC DNA]</scope>
    <source>
        <strain evidence="5">DSM 5463</strain>
    </source>
</reference>
<keyword evidence="2 3" id="KW-0472">Membrane</keyword>
<dbReference type="GO" id="GO:0009847">
    <property type="term" value="P:spore germination"/>
    <property type="evidence" value="ECO:0007669"/>
    <property type="project" value="InterPro"/>
</dbReference>
<dbReference type="RefSeq" id="WP_103895091.1">
    <property type="nucleotide sequence ID" value="NZ_FNUK01000001.1"/>
</dbReference>
<gene>
    <name evidence="4" type="ORF">SAMN05660865_00056</name>
</gene>
<evidence type="ECO:0000313" key="5">
    <source>
        <dbReference type="Proteomes" id="UP000242850"/>
    </source>
</evidence>
<keyword evidence="3" id="KW-0812">Transmembrane</keyword>
<feature type="transmembrane region" description="Helical" evidence="3">
    <location>
        <begin position="309"/>
        <end position="331"/>
    </location>
</feature>
<sequence>MLKRKKEVTYTYSPSSKTKVSKDIEENIEIIKTMLKDCDDVVFREFEVGGDGGEKMFLFYVDGMADKLLLDEFVLMPLMISSREVAPDFNQIKNKLYEVTKDNAMVVTDFKEMDIIEDIVMEVLSGDTALFISNTDKVLLIATKAFPTRSVSEPSAEIVIRGPRDGFTETIRINTALIRRRIRDPRFKIKQKRIGVRSKTDIAIMYIEDIVDKRVLDQLYSKLDKINIDAIIDSGYIQQLIEDKVFSIFPQAQTTERPDVVAAAVYEGRVGILVDNSPFALIVPVTINAFFQSGEDYYSRPVISTFIRFLRIIAGALSILAPSLYIAITSFHPQIIPAKLALSIAATREGVPFPAFVEAIIMEATFELLREAGVRLPRPIGSTIGIVGGLVIGQAAVAAGIVSPIMVIVVAITAISSFSITNYELATALRLLRFIFMIAASIYGLYGIVLSYIGTLIYVVNLKSFGTPYLAPLSPFYITDMKDSIFKLPLKYLKTRPLHFDPQDIIRQGDEDGSK</sequence>
<proteinExistence type="inferred from homology"/>
<dbReference type="AlphaFoldDB" id="A0A1H5RMF7"/>
<comment type="similarity">
    <text evidence="1">Belongs to the GerABKA family.</text>
</comment>
<keyword evidence="5" id="KW-1185">Reference proteome</keyword>
<dbReference type="InterPro" id="IPR004995">
    <property type="entry name" value="Spore_Ger"/>
</dbReference>
<feature type="transmembrane region" description="Helical" evidence="3">
    <location>
        <begin position="390"/>
        <end position="415"/>
    </location>
</feature>
<dbReference type="Proteomes" id="UP000242850">
    <property type="component" value="Unassembled WGS sequence"/>
</dbReference>
<dbReference type="Pfam" id="PF03323">
    <property type="entry name" value="GerA"/>
    <property type="match status" value="1"/>
</dbReference>
<accession>A0A1H5RMF7</accession>
<dbReference type="PANTHER" id="PTHR22550">
    <property type="entry name" value="SPORE GERMINATION PROTEIN"/>
    <property type="match status" value="1"/>
</dbReference>
<evidence type="ECO:0000256" key="3">
    <source>
        <dbReference type="SAM" id="Phobius"/>
    </source>
</evidence>
<organism evidence="4 5">
    <name type="scientific">Caloramator fervidus</name>
    <dbReference type="NCBI Taxonomy" id="29344"/>
    <lineage>
        <taxon>Bacteria</taxon>
        <taxon>Bacillati</taxon>
        <taxon>Bacillota</taxon>
        <taxon>Clostridia</taxon>
        <taxon>Eubacteriales</taxon>
        <taxon>Clostridiaceae</taxon>
        <taxon>Caloramator</taxon>
    </lineage>
</organism>
<evidence type="ECO:0000256" key="1">
    <source>
        <dbReference type="ARBA" id="ARBA00005278"/>
    </source>
</evidence>
<dbReference type="PANTHER" id="PTHR22550:SF5">
    <property type="entry name" value="LEUCINE ZIPPER PROTEIN 4"/>
    <property type="match status" value="1"/>
</dbReference>
<evidence type="ECO:0000313" key="4">
    <source>
        <dbReference type="EMBL" id="SEF38717.1"/>
    </source>
</evidence>
<feature type="transmembrane region" description="Helical" evidence="3">
    <location>
        <begin position="435"/>
        <end position="460"/>
    </location>
</feature>
<dbReference type="EMBL" id="FNUK01000001">
    <property type="protein sequence ID" value="SEF38717.1"/>
    <property type="molecule type" value="Genomic_DNA"/>
</dbReference>
<dbReference type="PIRSF" id="PIRSF005690">
    <property type="entry name" value="GerBA"/>
    <property type="match status" value="1"/>
</dbReference>
<keyword evidence="3" id="KW-1133">Transmembrane helix</keyword>
<dbReference type="InterPro" id="IPR050768">
    <property type="entry name" value="UPF0353/GerABKA_families"/>
</dbReference>
<dbReference type="GO" id="GO:0016020">
    <property type="term" value="C:membrane"/>
    <property type="evidence" value="ECO:0007669"/>
    <property type="project" value="InterPro"/>
</dbReference>
<evidence type="ECO:0000256" key="2">
    <source>
        <dbReference type="ARBA" id="ARBA00023136"/>
    </source>
</evidence>
<name>A0A1H5RMF7_9CLOT</name>